<keyword evidence="2" id="KW-1185">Reference proteome</keyword>
<reference evidence="1 2" key="1">
    <citation type="submission" date="2023-01" db="EMBL/GenBank/DDBJ databases">
        <title>Analysis of 21 Apiospora genomes using comparative genomics revels a genus with tremendous synthesis potential of carbohydrate active enzymes and secondary metabolites.</title>
        <authorList>
            <person name="Sorensen T."/>
        </authorList>
    </citation>
    <scope>NUCLEOTIDE SEQUENCE [LARGE SCALE GENOMIC DNA]</scope>
    <source>
        <strain evidence="1 2">CBS 20057</strain>
    </source>
</reference>
<evidence type="ECO:0000313" key="1">
    <source>
        <dbReference type="EMBL" id="KAK8009410.1"/>
    </source>
</evidence>
<gene>
    <name evidence="1" type="ORF">PG991_011961</name>
</gene>
<comment type="caution">
    <text evidence="1">The sequence shown here is derived from an EMBL/GenBank/DDBJ whole genome shotgun (WGS) entry which is preliminary data.</text>
</comment>
<dbReference type="Proteomes" id="UP001396898">
    <property type="component" value="Unassembled WGS sequence"/>
</dbReference>
<proteinExistence type="predicted"/>
<evidence type="ECO:0000313" key="2">
    <source>
        <dbReference type="Proteomes" id="UP001396898"/>
    </source>
</evidence>
<name>A0ABR1RG12_9PEZI</name>
<accession>A0ABR1RG12</accession>
<sequence length="220" mass="25121">MLKFPGTPLLLFELQPDPSNPRDEQPWVGILHVKTTSVARLVQEGFSIAKANVINEECFIGPPEYRPLPDTEESWWRRQYGVTRHIILRDLQQPPRWAADLHCMARDMLPELGRIRLGGLTHRNVHKCAAILSNGREFDYYFLAGTGGINIRCPDMSLDGLWPWPRKLVEGEEENTAPRGGFYFVCAQRVGMGTQLWSFRVKNGTIRLMIRGLALFSGQF</sequence>
<dbReference type="EMBL" id="JAQQWI010000016">
    <property type="protein sequence ID" value="KAK8009410.1"/>
    <property type="molecule type" value="Genomic_DNA"/>
</dbReference>
<protein>
    <submittedName>
        <fullName evidence="1">Uncharacterized protein</fullName>
    </submittedName>
</protein>
<organism evidence="1 2">
    <name type="scientific">Apiospora marii</name>
    <dbReference type="NCBI Taxonomy" id="335849"/>
    <lineage>
        <taxon>Eukaryota</taxon>
        <taxon>Fungi</taxon>
        <taxon>Dikarya</taxon>
        <taxon>Ascomycota</taxon>
        <taxon>Pezizomycotina</taxon>
        <taxon>Sordariomycetes</taxon>
        <taxon>Xylariomycetidae</taxon>
        <taxon>Amphisphaeriales</taxon>
        <taxon>Apiosporaceae</taxon>
        <taxon>Apiospora</taxon>
    </lineage>
</organism>